<dbReference type="InterPro" id="IPR043426">
    <property type="entry name" value="MltB-like"/>
</dbReference>
<dbReference type="AlphaFoldDB" id="A0A6I6FS51"/>
<feature type="signal peptide" evidence="2">
    <location>
        <begin position="1"/>
        <end position="23"/>
    </location>
</feature>
<accession>A0A6I6FS51</accession>
<feature type="compositionally biased region" description="Pro residues" evidence="1">
    <location>
        <begin position="326"/>
        <end position="404"/>
    </location>
</feature>
<dbReference type="GO" id="GO:0008933">
    <property type="term" value="F:peptidoglycan lytic transglycosylase activity"/>
    <property type="evidence" value="ECO:0007669"/>
    <property type="project" value="TreeGrafter"/>
</dbReference>
<sequence length="419" mass="41043">MKSRAGRARRGAAGTAAAVAAMAALTASQAPGFASGSLPAAGTPTADSRPGTTAPAPPDDGAYHTELPPLRVPEPARAPRPGGGAPAAAPAPVTLHAGIPATVLAAYRRAEAAVARTDPGCRLPWQLLAAIGRVESGQARGGRVDARGTTLEPILGPVLDGAGFARITDTDGGAYDGNTVFDRAVGPMQFIPSTWARWGADGNGDGRRDPGNVYDAALAAGRYLCAGGRTLTVTADLHAAVLAYNHSDAYLRTVLAWLAFYRDGAHPVPDTTGVLPVSPGAGHREGTGGGRGTKPATAPGAGAGAGGGGIVVGPQPSAGPSAGPRPTAPPTRPPFTPPPSSTPPPPTTPGPSPSPSPSTTPSPLPSPSPSTTPTPGPTEPSPDPTCPSTPPAPTGTPSPSPSPEAGPAGGPCSPPAATP</sequence>
<evidence type="ECO:0000256" key="2">
    <source>
        <dbReference type="SAM" id="SignalP"/>
    </source>
</evidence>
<dbReference type="PRINTS" id="PR01217">
    <property type="entry name" value="PRICHEXTENSN"/>
</dbReference>
<gene>
    <name evidence="4" type="ORF">EIZ62_04690</name>
</gene>
<dbReference type="GO" id="GO:0009253">
    <property type="term" value="P:peptidoglycan catabolic process"/>
    <property type="evidence" value="ECO:0007669"/>
    <property type="project" value="TreeGrafter"/>
</dbReference>
<organism evidence="4 5">
    <name type="scientific">Streptomyces ficellus</name>
    <dbReference type="NCBI Taxonomy" id="1977088"/>
    <lineage>
        <taxon>Bacteria</taxon>
        <taxon>Bacillati</taxon>
        <taxon>Actinomycetota</taxon>
        <taxon>Actinomycetes</taxon>
        <taxon>Kitasatosporales</taxon>
        <taxon>Streptomycetaceae</taxon>
        <taxon>Streptomyces</taxon>
    </lineage>
</organism>
<dbReference type="Proteomes" id="UP000422572">
    <property type="component" value="Chromosome"/>
</dbReference>
<dbReference type="Pfam" id="PF13406">
    <property type="entry name" value="SLT_2"/>
    <property type="match status" value="1"/>
</dbReference>
<feature type="compositionally biased region" description="Low complexity" evidence="1">
    <location>
        <begin position="316"/>
        <end position="325"/>
    </location>
</feature>
<name>A0A6I6FS51_9ACTN</name>
<evidence type="ECO:0000259" key="3">
    <source>
        <dbReference type="Pfam" id="PF13406"/>
    </source>
</evidence>
<feature type="region of interest" description="Disordered" evidence="1">
    <location>
        <begin position="31"/>
        <end position="89"/>
    </location>
</feature>
<dbReference type="CDD" id="cd13399">
    <property type="entry name" value="Slt35-like"/>
    <property type="match status" value="1"/>
</dbReference>
<dbReference type="EMBL" id="CP034279">
    <property type="protein sequence ID" value="QGV82469.1"/>
    <property type="molecule type" value="Genomic_DNA"/>
</dbReference>
<evidence type="ECO:0000313" key="5">
    <source>
        <dbReference type="Proteomes" id="UP000422572"/>
    </source>
</evidence>
<protein>
    <recommendedName>
        <fullName evidence="3">Transglycosylase SLT domain-containing protein</fullName>
    </recommendedName>
</protein>
<reference evidence="4 5" key="1">
    <citation type="submission" date="2018-12" db="EMBL/GenBank/DDBJ databases">
        <title>Complete genome sequence of Streptomyces ficellus NRRL8067, the producer of ficellomycin, feldamycin and nojirimycin.</title>
        <authorList>
            <person name="Zhang H."/>
            <person name="Yue R."/>
            <person name="Liu Y."/>
            <person name="Li M."/>
            <person name="Mu H."/>
            <person name="Zhang J."/>
        </authorList>
    </citation>
    <scope>NUCLEOTIDE SEQUENCE [LARGE SCALE GENOMIC DNA]</scope>
    <source>
        <strain evidence="4 5">NRRL 8067</strain>
    </source>
</reference>
<dbReference type="PANTHER" id="PTHR30163">
    <property type="entry name" value="MEMBRANE-BOUND LYTIC MUREIN TRANSGLYCOSYLASE B"/>
    <property type="match status" value="1"/>
</dbReference>
<proteinExistence type="predicted"/>
<dbReference type="InterPro" id="IPR023346">
    <property type="entry name" value="Lysozyme-like_dom_sf"/>
</dbReference>
<keyword evidence="2" id="KW-0732">Signal</keyword>
<evidence type="ECO:0000313" key="4">
    <source>
        <dbReference type="EMBL" id="QGV82469.1"/>
    </source>
</evidence>
<dbReference type="OrthoDB" id="9796191at2"/>
<dbReference type="KEGG" id="sfic:EIZ62_04690"/>
<dbReference type="SUPFAM" id="SSF53955">
    <property type="entry name" value="Lysozyme-like"/>
    <property type="match status" value="1"/>
</dbReference>
<dbReference type="PANTHER" id="PTHR30163:SF8">
    <property type="entry name" value="LYTIC MUREIN TRANSGLYCOSYLASE"/>
    <property type="match status" value="1"/>
</dbReference>
<evidence type="ECO:0000256" key="1">
    <source>
        <dbReference type="SAM" id="MobiDB-lite"/>
    </source>
</evidence>
<feature type="chain" id="PRO_5038818415" description="Transglycosylase SLT domain-containing protein" evidence="2">
    <location>
        <begin position="24"/>
        <end position="419"/>
    </location>
</feature>
<feature type="region of interest" description="Disordered" evidence="1">
    <location>
        <begin position="272"/>
        <end position="419"/>
    </location>
</feature>
<dbReference type="InterPro" id="IPR031304">
    <property type="entry name" value="SLT_2"/>
</dbReference>
<feature type="compositionally biased region" description="Gly residues" evidence="1">
    <location>
        <begin position="301"/>
        <end position="311"/>
    </location>
</feature>
<feature type="domain" description="Transglycosylase SLT" evidence="3">
    <location>
        <begin position="184"/>
        <end position="226"/>
    </location>
</feature>
<keyword evidence="5" id="KW-1185">Reference proteome</keyword>
<dbReference type="Gene3D" id="1.10.530.10">
    <property type="match status" value="1"/>
</dbReference>